<dbReference type="InterPro" id="IPR018712">
    <property type="entry name" value="Tle1-like_cat"/>
</dbReference>
<dbReference type="AlphaFoldDB" id="A0A4V4HGU8"/>
<evidence type="ECO:0000313" key="2">
    <source>
        <dbReference type="EMBL" id="THV00226.1"/>
    </source>
</evidence>
<dbReference type="PANTHER" id="PTHR33840:SF1">
    <property type="entry name" value="TLE1 PHOSPHOLIPASE DOMAIN-CONTAINING PROTEIN"/>
    <property type="match status" value="1"/>
</dbReference>
<evidence type="ECO:0000259" key="1">
    <source>
        <dbReference type="Pfam" id="PF09994"/>
    </source>
</evidence>
<dbReference type="PANTHER" id="PTHR33840">
    <property type="match status" value="1"/>
</dbReference>
<accession>A0A4V4HGU8</accession>
<dbReference type="OrthoDB" id="3162439at2759"/>
<name>A0A4V4HGU8_DENBC</name>
<sequence>MFLDRKPDIIPDIAVSTAMFLKPKPDIIPDIAESKTRNLVFLFDGTSNNLLQSPTNVTSFSKMLYNFRPEPIISGLNPPSVDSFFNSKDPRQAVYYRPGIGTYRPLSKSGYRIPFYLLIAKVVDMGIGLYFQEHVMAGYEDLCLAFHRLEDGSGQETEISLFGFSRGAFTARAIAALIAFFGILPEEYLKGGKEEKVVLAEIRKLYFTIPNFFFWRNLVKSHNDFSMEAKALRQRYGLTEGKVHFLGVWDTVESVGILTSYQAMFTSWNPRVETFRQAISLDERRAKFDIAMWLDRPAFNADCDLEHINTDVQQVWFAGCHSDVGGGALLGGTGKHYLANIPLRWMARECFKTSSGIIFNTEALKKIGLNPLSLYPDVLPLPPPLPTLSAVQSPLSAPRDIAGLDGTGAISEEDHDQWDVLSPIFDHLMIFLWKFLELLLFWKRDPNTGNSIFSSNLGRGRNIYEADPKIHRSVKQRMMAKPCPTVGRYVPAARLQPGNRVITTGPPDVVWVD</sequence>
<keyword evidence="3" id="KW-1185">Reference proteome</keyword>
<dbReference type="Proteomes" id="UP000297245">
    <property type="component" value="Unassembled WGS sequence"/>
</dbReference>
<evidence type="ECO:0000313" key="3">
    <source>
        <dbReference type="Proteomes" id="UP000297245"/>
    </source>
</evidence>
<reference evidence="2 3" key="1">
    <citation type="journal article" date="2019" name="Nat. Ecol. Evol.">
        <title>Megaphylogeny resolves global patterns of mushroom evolution.</title>
        <authorList>
            <person name="Varga T."/>
            <person name="Krizsan K."/>
            <person name="Foldi C."/>
            <person name="Dima B."/>
            <person name="Sanchez-Garcia M."/>
            <person name="Sanchez-Ramirez S."/>
            <person name="Szollosi G.J."/>
            <person name="Szarkandi J.G."/>
            <person name="Papp V."/>
            <person name="Albert L."/>
            <person name="Andreopoulos W."/>
            <person name="Angelini C."/>
            <person name="Antonin V."/>
            <person name="Barry K.W."/>
            <person name="Bougher N.L."/>
            <person name="Buchanan P."/>
            <person name="Buyck B."/>
            <person name="Bense V."/>
            <person name="Catcheside P."/>
            <person name="Chovatia M."/>
            <person name="Cooper J."/>
            <person name="Damon W."/>
            <person name="Desjardin D."/>
            <person name="Finy P."/>
            <person name="Geml J."/>
            <person name="Haridas S."/>
            <person name="Hughes K."/>
            <person name="Justo A."/>
            <person name="Karasinski D."/>
            <person name="Kautmanova I."/>
            <person name="Kiss B."/>
            <person name="Kocsube S."/>
            <person name="Kotiranta H."/>
            <person name="LaButti K.M."/>
            <person name="Lechner B.E."/>
            <person name="Liimatainen K."/>
            <person name="Lipzen A."/>
            <person name="Lukacs Z."/>
            <person name="Mihaltcheva S."/>
            <person name="Morgado L.N."/>
            <person name="Niskanen T."/>
            <person name="Noordeloos M.E."/>
            <person name="Ohm R.A."/>
            <person name="Ortiz-Santana B."/>
            <person name="Ovrebo C."/>
            <person name="Racz N."/>
            <person name="Riley R."/>
            <person name="Savchenko A."/>
            <person name="Shiryaev A."/>
            <person name="Soop K."/>
            <person name="Spirin V."/>
            <person name="Szebenyi C."/>
            <person name="Tomsovsky M."/>
            <person name="Tulloss R.E."/>
            <person name="Uehling J."/>
            <person name="Grigoriev I.V."/>
            <person name="Vagvolgyi C."/>
            <person name="Papp T."/>
            <person name="Martin F.M."/>
            <person name="Miettinen O."/>
            <person name="Hibbett D.S."/>
            <person name="Nagy L.G."/>
        </authorList>
    </citation>
    <scope>NUCLEOTIDE SEQUENCE [LARGE SCALE GENOMIC DNA]</scope>
    <source>
        <strain evidence="2 3">CBS 962.96</strain>
    </source>
</reference>
<gene>
    <name evidence="2" type="ORF">K435DRAFT_464411</name>
</gene>
<organism evidence="2 3">
    <name type="scientific">Dendrothele bispora (strain CBS 962.96)</name>
    <dbReference type="NCBI Taxonomy" id="1314807"/>
    <lineage>
        <taxon>Eukaryota</taxon>
        <taxon>Fungi</taxon>
        <taxon>Dikarya</taxon>
        <taxon>Basidiomycota</taxon>
        <taxon>Agaricomycotina</taxon>
        <taxon>Agaricomycetes</taxon>
        <taxon>Agaricomycetidae</taxon>
        <taxon>Agaricales</taxon>
        <taxon>Agaricales incertae sedis</taxon>
        <taxon>Dendrothele</taxon>
    </lineage>
</organism>
<feature type="domain" description="T6SS Phospholipase effector Tle1-like catalytic" evidence="1">
    <location>
        <begin position="37"/>
        <end position="349"/>
    </location>
</feature>
<dbReference type="Pfam" id="PF09994">
    <property type="entry name" value="T6SS_Tle1-like_cat"/>
    <property type="match status" value="1"/>
</dbReference>
<proteinExistence type="predicted"/>
<dbReference type="EMBL" id="ML179107">
    <property type="protein sequence ID" value="THV00226.1"/>
    <property type="molecule type" value="Genomic_DNA"/>
</dbReference>
<protein>
    <recommendedName>
        <fullName evidence="1">T6SS Phospholipase effector Tle1-like catalytic domain-containing protein</fullName>
    </recommendedName>
</protein>